<evidence type="ECO:0000313" key="2">
    <source>
        <dbReference type="EMBL" id="KGI83083.1"/>
    </source>
</evidence>
<comment type="caution">
    <text evidence="2">The sequence shown here is derived from an EMBL/GenBank/DDBJ whole genome shotgun (WGS) entry which is preliminary data.</text>
</comment>
<evidence type="ECO:0000313" key="3">
    <source>
        <dbReference type="Proteomes" id="UP000029737"/>
    </source>
</evidence>
<dbReference type="EMBL" id="JPMV01000001">
    <property type="protein sequence ID" value="KGI83083.1"/>
    <property type="molecule type" value="Genomic_DNA"/>
</dbReference>
<evidence type="ECO:0000256" key="1">
    <source>
        <dbReference type="SAM" id="MobiDB-lite"/>
    </source>
</evidence>
<organism evidence="2 3">
    <name type="scientific">Actinopolyspora erythraea</name>
    <dbReference type="NCBI Taxonomy" id="414996"/>
    <lineage>
        <taxon>Bacteria</taxon>
        <taxon>Bacillati</taxon>
        <taxon>Actinomycetota</taxon>
        <taxon>Actinomycetes</taxon>
        <taxon>Actinopolysporales</taxon>
        <taxon>Actinopolysporaceae</taxon>
        <taxon>Actinopolyspora</taxon>
    </lineage>
</organism>
<proteinExistence type="predicted"/>
<name>A0ABR4X9E3_9ACTN</name>
<feature type="region of interest" description="Disordered" evidence="1">
    <location>
        <begin position="1"/>
        <end position="24"/>
    </location>
</feature>
<keyword evidence="3" id="KW-1185">Reference proteome</keyword>
<dbReference type="Proteomes" id="UP000029737">
    <property type="component" value="Unassembled WGS sequence"/>
</dbReference>
<accession>A0ABR4X9E3</accession>
<protein>
    <submittedName>
        <fullName evidence="2">Uncharacterized protein</fullName>
    </submittedName>
</protein>
<sequence>MGHGGTVLSGFRITGEPGWRRTGFTTGLLRESTIHFGWRTNRFRPRTDPLPAPGAGTGPTGRAPR</sequence>
<gene>
    <name evidence="2" type="ORF">IL38_00085</name>
</gene>
<feature type="region of interest" description="Disordered" evidence="1">
    <location>
        <begin position="40"/>
        <end position="65"/>
    </location>
</feature>
<reference evidence="2 3" key="1">
    <citation type="journal article" date="2014" name="PLoS ONE">
        <title>Identification and Characterization of a New Erythromycin Biosynthetic Gene Cluster in Actinopolyspora erythraea YIM90600, a Novel Erythronolide-Producing Halophilic Actinomycete Isolated from Salt Field.</title>
        <authorList>
            <person name="Chen D."/>
            <person name="Feng J."/>
            <person name="Huang L."/>
            <person name="Zhang Q."/>
            <person name="Wu J."/>
            <person name="Zhu X."/>
            <person name="Duan Y."/>
            <person name="Xu Z."/>
        </authorList>
    </citation>
    <scope>NUCLEOTIDE SEQUENCE [LARGE SCALE GENOMIC DNA]</scope>
    <source>
        <strain evidence="2 3">YIM90600</strain>
    </source>
</reference>